<dbReference type="EMBL" id="JABXWD010000633">
    <property type="protein sequence ID" value="MBV6343516.1"/>
    <property type="molecule type" value="Genomic_DNA"/>
</dbReference>
<keyword evidence="1" id="KW-0812">Transmembrane</keyword>
<keyword evidence="2" id="KW-0732">Signal</keyword>
<keyword evidence="1" id="KW-0472">Membrane</keyword>
<evidence type="ECO:0000313" key="3">
    <source>
        <dbReference type="EMBL" id="MBV6343516.1"/>
    </source>
</evidence>
<protein>
    <recommendedName>
        <fullName evidence="5">Secreted protein</fullName>
    </recommendedName>
</protein>
<proteinExistence type="predicted"/>
<feature type="chain" id="PRO_5045364648" description="Secreted protein" evidence="2">
    <location>
        <begin position="23"/>
        <end position="216"/>
    </location>
</feature>
<evidence type="ECO:0000256" key="1">
    <source>
        <dbReference type="SAM" id="Phobius"/>
    </source>
</evidence>
<reference evidence="3 4" key="1">
    <citation type="journal article" date="2020" name="J Geophys Res Biogeosci">
        <title>Magnetotaxis as an Adaptation to Enable Bacterial Shuttling of Microbial Sulfur and Sulfur Cycling Across Aquatic Oxic#Anoxic Interfaces.</title>
        <authorList>
            <person name="Li J."/>
            <person name="Liu P."/>
            <person name="Wang J."/>
            <person name="Roberts A.P."/>
            <person name="Pan Y."/>
        </authorList>
    </citation>
    <scope>NUCLEOTIDE SEQUENCE [LARGE SCALE GENOMIC DNA]</scope>
    <source>
        <strain evidence="3 4">MYR-1_YQ</strain>
    </source>
</reference>
<organism evidence="3 4">
    <name type="scientific">Candidatus Magnetobacterium casense</name>
    <dbReference type="NCBI Taxonomy" id="1455061"/>
    <lineage>
        <taxon>Bacteria</taxon>
        <taxon>Pseudomonadati</taxon>
        <taxon>Nitrospirota</taxon>
        <taxon>Thermodesulfovibrionia</taxon>
        <taxon>Thermodesulfovibrionales</taxon>
        <taxon>Candidatus Magnetobacteriaceae</taxon>
        <taxon>Candidatus Magnetobacterium</taxon>
    </lineage>
</organism>
<dbReference type="RefSeq" id="WP_218254129.1">
    <property type="nucleotide sequence ID" value="NZ_JABXWD010000633.1"/>
</dbReference>
<gene>
    <name evidence="3" type="ORF">HWQ67_18235</name>
</gene>
<sequence length="216" mass="24077">MRIYLVSVVLVVVLLCGVSTFASDESNPGEQSSIKITGLVGITALNKYIYRGNEIGSKSLILQPYISLSAVGFTVVSWGSFDSDQHRTQSFYPKEPGTKSFNETDVFINYRKNFDKLAISGGYNFYGLHYAKDSQDVFVSVGYADDGYLNPTLKVYREISAWPNVYFNLALTRAFPVYKGITLNLGASFGYLIGITDHWKTYDEKTAAYTDSKYSA</sequence>
<dbReference type="Proteomes" id="UP001196980">
    <property type="component" value="Unassembled WGS sequence"/>
</dbReference>
<feature type="signal peptide" evidence="2">
    <location>
        <begin position="1"/>
        <end position="22"/>
    </location>
</feature>
<evidence type="ECO:0000256" key="2">
    <source>
        <dbReference type="SAM" id="SignalP"/>
    </source>
</evidence>
<keyword evidence="4" id="KW-1185">Reference proteome</keyword>
<evidence type="ECO:0008006" key="5">
    <source>
        <dbReference type="Google" id="ProtNLM"/>
    </source>
</evidence>
<feature type="non-terminal residue" evidence="3">
    <location>
        <position position="216"/>
    </location>
</feature>
<keyword evidence="1" id="KW-1133">Transmembrane helix</keyword>
<evidence type="ECO:0000313" key="4">
    <source>
        <dbReference type="Proteomes" id="UP001196980"/>
    </source>
</evidence>
<accession>A0ABS6S3V3</accession>
<comment type="caution">
    <text evidence="3">The sequence shown here is derived from an EMBL/GenBank/DDBJ whole genome shotgun (WGS) entry which is preliminary data.</text>
</comment>
<feature type="transmembrane region" description="Helical" evidence="1">
    <location>
        <begin position="62"/>
        <end position="81"/>
    </location>
</feature>
<name>A0ABS6S3V3_9BACT</name>